<accession>A0AAV5UFL6</accession>
<proteinExistence type="predicted"/>
<feature type="signal peptide" evidence="3">
    <location>
        <begin position="1"/>
        <end position="21"/>
    </location>
</feature>
<dbReference type="EMBL" id="BTSX01000006">
    <property type="protein sequence ID" value="GMT05801.1"/>
    <property type="molecule type" value="Genomic_DNA"/>
</dbReference>
<evidence type="ECO:0000313" key="5">
    <source>
        <dbReference type="Proteomes" id="UP001432027"/>
    </source>
</evidence>
<gene>
    <name evidence="4" type="ORF">PENTCL1PPCAC_27975</name>
</gene>
<feature type="region of interest" description="Disordered" evidence="1">
    <location>
        <begin position="77"/>
        <end position="97"/>
    </location>
</feature>
<sequence length="170" mass="18154">MRLTTRISLLLLLLAVGSASAQSKDDEESVDTAHNSVVEGSGNAPSDDEDTVEGSGLPPSQVYTKLTTIVHARPAVPVKPTTVAPESPKKKDPLPPIIDMDLREKEQKEKENEQVCESVSIAPAIPRITTGRPDTGPLSGMTLALAVLLAVIIILIIVVIVIIVVCRRKH</sequence>
<evidence type="ECO:0000256" key="1">
    <source>
        <dbReference type="SAM" id="MobiDB-lite"/>
    </source>
</evidence>
<dbReference type="AlphaFoldDB" id="A0AAV5UFL6"/>
<name>A0AAV5UFL6_9BILA</name>
<organism evidence="4 5">
    <name type="scientific">Pristionchus entomophagus</name>
    <dbReference type="NCBI Taxonomy" id="358040"/>
    <lineage>
        <taxon>Eukaryota</taxon>
        <taxon>Metazoa</taxon>
        <taxon>Ecdysozoa</taxon>
        <taxon>Nematoda</taxon>
        <taxon>Chromadorea</taxon>
        <taxon>Rhabditida</taxon>
        <taxon>Rhabditina</taxon>
        <taxon>Diplogasteromorpha</taxon>
        <taxon>Diplogasteroidea</taxon>
        <taxon>Neodiplogasteridae</taxon>
        <taxon>Pristionchus</taxon>
    </lineage>
</organism>
<feature type="transmembrane region" description="Helical" evidence="2">
    <location>
        <begin position="143"/>
        <end position="166"/>
    </location>
</feature>
<evidence type="ECO:0000313" key="4">
    <source>
        <dbReference type="EMBL" id="GMT05801.1"/>
    </source>
</evidence>
<keyword evidence="3" id="KW-0732">Signal</keyword>
<keyword evidence="5" id="KW-1185">Reference proteome</keyword>
<feature type="region of interest" description="Disordered" evidence="1">
    <location>
        <begin position="20"/>
        <end position="59"/>
    </location>
</feature>
<feature type="chain" id="PRO_5043652497" evidence="3">
    <location>
        <begin position="22"/>
        <end position="170"/>
    </location>
</feature>
<evidence type="ECO:0000256" key="3">
    <source>
        <dbReference type="SAM" id="SignalP"/>
    </source>
</evidence>
<keyword evidence="2" id="KW-0812">Transmembrane</keyword>
<reference evidence="4" key="1">
    <citation type="submission" date="2023-10" db="EMBL/GenBank/DDBJ databases">
        <title>Genome assembly of Pristionchus species.</title>
        <authorList>
            <person name="Yoshida K."/>
            <person name="Sommer R.J."/>
        </authorList>
    </citation>
    <scope>NUCLEOTIDE SEQUENCE</scope>
    <source>
        <strain evidence="4">RS0144</strain>
    </source>
</reference>
<evidence type="ECO:0000256" key="2">
    <source>
        <dbReference type="SAM" id="Phobius"/>
    </source>
</evidence>
<comment type="caution">
    <text evidence="4">The sequence shown here is derived from an EMBL/GenBank/DDBJ whole genome shotgun (WGS) entry which is preliminary data.</text>
</comment>
<feature type="non-terminal residue" evidence="4">
    <location>
        <position position="170"/>
    </location>
</feature>
<dbReference type="Proteomes" id="UP001432027">
    <property type="component" value="Unassembled WGS sequence"/>
</dbReference>
<protein>
    <submittedName>
        <fullName evidence="4">Uncharacterized protein</fullName>
    </submittedName>
</protein>
<keyword evidence="2" id="KW-1133">Transmembrane helix</keyword>
<keyword evidence="2" id="KW-0472">Membrane</keyword>